<evidence type="ECO:0000256" key="6">
    <source>
        <dbReference type="ARBA" id="ARBA00022729"/>
    </source>
</evidence>
<keyword evidence="8" id="KW-0862">Zinc</keyword>
<dbReference type="PANTHER" id="PTHR11705">
    <property type="entry name" value="PROTEASE FAMILY M14 CARBOXYPEPTIDASE A,B"/>
    <property type="match status" value="1"/>
</dbReference>
<evidence type="ECO:0000256" key="13">
    <source>
        <dbReference type="SAM" id="SignalP"/>
    </source>
</evidence>
<evidence type="ECO:0000313" key="15">
    <source>
        <dbReference type="EMBL" id="KAJ6634663.1"/>
    </source>
</evidence>
<dbReference type="InterPro" id="IPR057246">
    <property type="entry name" value="CARBOXYPEPT_ZN_1"/>
</dbReference>
<dbReference type="GO" id="GO:0004181">
    <property type="term" value="F:metallocarboxypeptidase activity"/>
    <property type="evidence" value="ECO:0007669"/>
    <property type="project" value="InterPro"/>
</dbReference>
<feature type="active site" description="Proton donor/acceptor" evidence="12">
    <location>
        <position position="380"/>
    </location>
</feature>
<keyword evidence="10" id="KW-1015">Disulfide bond</keyword>
<evidence type="ECO:0000256" key="3">
    <source>
        <dbReference type="ARBA" id="ARBA00022645"/>
    </source>
</evidence>
<dbReference type="GO" id="GO:0005615">
    <property type="term" value="C:extracellular space"/>
    <property type="evidence" value="ECO:0007669"/>
    <property type="project" value="TreeGrafter"/>
</dbReference>
<dbReference type="InterPro" id="IPR003146">
    <property type="entry name" value="M14A_act_pep"/>
</dbReference>
<dbReference type="AlphaFoldDB" id="A0A9Q0RWA1"/>
<dbReference type="InterPro" id="IPR036990">
    <property type="entry name" value="M14A-like_propep"/>
</dbReference>
<evidence type="ECO:0000256" key="1">
    <source>
        <dbReference type="ARBA" id="ARBA00001947"/>
    </source>
</evidence>
<dbReference type="InterPro" id="IPR000834">
    <property type="entry name" value="Peptidase_M14"/>
</dbReference>
<accession>A0A9Q0RWA1</accession>
<dbReference type="SUPFAM" id="SSF54897">
    <property type="entry name" value="Protease propeptides/inhibitors"/>
    <property type="match status" value="1"/>
</dbReference>
<evidence type="ECO:0000256" key="10">
    <source>
        <dbReference type="ARBA" id="ARBA00023157"/>
    </source>
</evidence>
<dbReference type="Proteomes" id="UP001151699">
    <property type="component" value="Chromosome C"/>
</dbReference>
<dbReference type="PROSITE" id="PS52035">
    <property type="entry name" value="PEPTIDASE_M14"/>
    <property type="match status" value="1"/>
</dbReference>
<comment type="caution">
    <text evidence="15">The sequence shown here is derived from an EMBL/GenBank/DDBJ whole genome shotgun (WGS) entry which is preliminary data.</text>
</comment>
<evidence type="ECO:0000256" key="4">
    <source>
        <dbReference type="ARBA" id="ARBA00022670"/>
    </source>
</evidence>
<evidence type="ECO:0000256" key="8">
    <source>
        <dbReference type="ARBA" id="ARBA00022833"/>
    </source>
</evidence>
<dbReference type="Pfam" id="PF02244">
    <property type="entry name" value="Propep_M14"/>
    <property type="match status" value="1"/>
</dbReference>
<feature type="signal peptide" evidence="13">
    <location>
        <begin position="1"/>
        <end position="17"/>
    </location>
</feature>
<evidence type="ECO:0000256" key="5">
    <source>
        <dbReference type="ARBA" id="ARBA00022723"/>
    </source>
</evidence>
<evidence type="ECO:0000256" key="2">
    <source>
        <dbReference type="ARBA" id="ARBA00005988"/>
    </source>
</evidence>
<keyword evidence="5" id="KW-0479">Metal-binding</keyword>
<evidence type="ECO:0000256" key="7">
    <source>
        <dbReference type="ARBA" id="ARBA00022801"/>
    </source>
</evidence>
<gene>
    <name evidence="15" type="primary">CBPB_1</name>
    <name evidence="15" type="ORF">Bhyg_13240</name>
</gene>
<dbReference type="EMBL" id="WJQU01000004">
    <property type="protein sequence ID" value="KAJ6634663.1"/>
    <property type="molecule type" value="Genomic_DNA"/>
</dbReference>
<evidence type="ECO:0000259" key="14">
    <source>
        <dbReference type="PROSITE" id="PS52035"/>
    </source>
</evidence>
<comment type="similarity">
    <text evidence="2 12">Belongs to the peptidase M14 family.</text>
</comment>
<evidence type="ECO:0000313" key="16">
    <source>
        <dbReference type="Proteomes" id="UP001151699"/>
    </source>
</evidence>
<feature type="domain" description="Peptidase M14" evidence="14">
    <location>
        <begin position="127"/>
        <end position="414"/>
    </location>
</feature>
<dbReference type="PRINTS" id="PR00765">
    <property type="entry name" value="CRBOXYPTASEA"/>
</dbReference>
<feature type="chain" id="PRO_5040383501" description="Zinc carboxypeptidase A 1" evidence="13">
    <location>
        <begin position="18"/>
        <end position="423"/>
    </location>
</feature>
<dbReference type="SMART" id="SM00631">
    <property type="entry name" value="Zn_pept"/>
    <property type="match status" value="1"/>
</dbReference>
<dbReference type="CDD" id="cd03860">
    <property type="entry name" value="M14_CP_A-B_like"/>
    <property type="match status" value="1"/>
</dbReference>
<dbReference type="FunFam" id="3.30.70.340:FF:000002">
    <property type="entry name" value="Carboxypeptidase A"/>
    <property type="match status" value="1"/>
</dbReference>
<keyword evidence="7" id="KW-0378">Hydrolase</keyword>
<dbReference type="Pfam" id="PF00246">
    <property type="entry name" value="Peptidase_M14"/>
    <property type="match status" value="1"/>
</dbReference>
<dbReference type="PANTHER" id="PTHR11705:SF140">
    <property type="entry name" value="FI02848P-RELATED"/>
    <property type="match status" value="1"/>
</dbReference>
<reference evidence="15" key="1">
    <citation type="submission" date="2022-07" db="EMBL/GenBank/DDBJ databases">
        <authorList>
            <person name="Trinca V."/>
            <person name="Uliana J.V.C."/>
            <person name="Torres T.T."/>
            <person name="Ward R.J."/>
            <person name="Monesi N."/>
        </authorList>
    </citation>
    <scope>NUCLEOTIDE SEQUENCE</scope>
    <source>
        <strain evidence="15">HSMRA1968</strain>
        <tissue evidence="15">Whole embryos</tissue>
    </source>
</reference>
<keyword evidence="9" id="KW-0482">Metalloprotease</keyword>
<dbReference type="SUPFAM" id="SSF53187">
    <property type="entry name" value="Zn-dependent exopeptidases"/>
    <property type="match status" value="1"/>
</dbReference>
<name>A0A9Q0RWA1_9DIPT</name>
<keyword evidence="6 13" id="KW-0732">Signal</keyword>
<evidence type="ECO:0000256" key="11">
    <source>
        <dbReference type="ARBA" id="ARBA00069039"/>
    </source>
</evidence>
<dbReference type="Gene3D" id="3.30.70.340">
    <property type="entry name" value="Metallocarboxypeptidase-like"/>
    <property type="match status" value="1"/>
</dbReference>
<sequence length="423" mass="48431">MKLFIFVVATLISLAWTRQFSYEGYKVWSITPKSIHQGELLLLWQDNDAIDFWEPISRNGQSSRVMVAPDTQARFLSFLEKNEIKHELIIDNVERVFERERAEKAANEIRLQKLETGGQPRYSDFYWFWSFSEINRYMTHMTVQHGDICHTETLGFSGEGRAIRAMKIGSFDGTKPMVFLEAGIHAREWIAPMTAVYVMQQLIENSNSHDLLNELDFIIIPVTNPDGYEYSHASQRLWRKTRSPIANSTCIGVDGNRNFAYQWRYSANACSDTYAGLEPFSERETAIVRDVIAQYGDQIKLYGAIHSYGQYFLYPWGYAPLLIENWEDHDVAGRRFADAIFSVNGTRYTVGNGAIELYPAFGASDDYAAEQGVDISTTIELPGGGSYGFDLPAERIYPVVKETWEGMKELFAFIAENYEVIKQ</sequence>
<protein>
    <recommendedName>
        <fullName evidence="11">Zinc carboxypeptidase A 1</fullName>
    </recommendedName>
</protein>
<dbReference type="Gene3D" id="3.40.630.10">
    <property type="entry name" value="Zn peptidases"/>
    <property type="match status" value="1"/>
</dbReference>
<organism evidence="15 16">
    <name type="scientific">Pseudolycoriella hygida</name>
    <dbReference type="NCBI Taxonomy" id="35572"/>
    <lineage>
        <taxon>Eukaryota</taxon>
        <taxon>Metazoa</taxon>
        <taxon>Ecdysozoa</taxon>
        <taxon>Arthropoda</taxon>
        <taxon>Hexapoda</taxon>
        <taxon>Insecta</taxon>
        <taxon>Pterygota</taxon>
        <taxon>Neoptera</taxon>
        <taxon>Endopterygota</taxon>
        <taxon>Diptera</taxon>
        <taxon>Nematocera</taxon>
        <taxon>Sciaroidea</taxon>
        <taxon>Sciaridae</taxon>
        <taxon>Pseudolycoriella</taxon>
    </lineage>
</organism>
<proteinExistence type="inferred from homology"/>
<dbReference type="FunFam" id="3.40.630.10:FF:000084">
    <property type="entry name" value="Carboxypeptidase B2"/>
    <property type="match status" value="1"/>
</dbReference>
<dbReference type="GO" id="GO:0008270">
    <property type="term" value="F:zinc ion binding"/>
    <property type="evidence" value="ECO:0007669"/>
    <property type="project" value="InterPro"/>
</dbReference>
<dbReference type="GO" id="GO:0006508">
    <property type="term" value="P:proteolysis"/>
    <property type="evidence" value="ECO:0007669"/>
    <property type="project" value="UniProtKB-KW"/>
</dbReference>
<dbReference type="OrthoDB" id="3626597at2759"/>
<comment type="cofactor">
    <cofactor evidence="1">
        <name>Zn(2+)</name>
        <dbReference type="ChEBI" id="CHEBI:29105"/>
    </cofactor>
</comment>
<keyword evidence="16" id="KW-1185">Reference proteome</keyword>
<dbReference type="PROSITE" id="PS00132">
    <property type="entry name" value="CARBOXYPEPT_ZN_1"/>
    <property type="match status" value="1"/>
</dbReference>
<evidence type="ECO:0000256" key="12">
    <source>
        <dbReference type="PROSITE-ProRule" id="PRU01379"/>
    </source>
</evidence>
<evidence type="ECO:0000256" key="9">
    <source>
        <dbReference type="ARBA" id="ARBA00023049"/>
    </source>
</evidence>
<keyword evidence="3 15" id="KW-0121">Carboxypeptidase</keyword>
<keyword evidence="4" id="KW-0645">Protease</keyword>